<dbReference type="OrthoDB" id="5593063at2759"/>
<dbReference type="GO" id="GO:0033192">
    <property type="term" value="F:calmodulin-dependent protein phosphatase activity"/>
    <property type="evidence" value="ECO:0007669"/>
    <property type="project" value="InterPro"/>
</dbReference>
<evidence type="ECO:0000256" key="1">
    <source>
        <dbReference type="RuleBase" id="RU004273"/>
    </source>
</evidence>
<dbReference type="PROSITE" id="PS00125">
    <property type="entry name" value="SER_THR_PHOSPHATASE"/>
    <property type="match status" value="1"/>
</dbReference>
<comment type="catalytic activity">
    <reaction evidence="1">
        <text>O-phospho-L-threonyl-[protein] + H2O = L-threonyl-[protein] + phosphate</text>
        <dbReference type="Rhea" id="RHEA:47004"/>
        <dbReference type="Rhea" id="RHEA-COMP:11060"/>
        <dbReference type="Rhea" id="RHEA-COMP:11605"/>
        <dbReference type="ChEBI" id="CHEBI:15377"/>
        <dbReference type="ChEBI" id="CHEBI:30013"/>
        <dbReference type="ChEBI" id="CHEBI:43474"/>
        <dbReference type="ChEBI" id="CHEBI:61977"/>
        <dbReference type="EC" id="3.1.3.16"/>
    </reaction>
</comment>
<dbReference type="PRINTS" id="PR00114">
    <property type="entry name" value="STPHPHTASE"/>
</dbReference>
<dbReference type="SMART" id="SM00156">
    <property type="entry name" value="PP2Ac"/>
    <property type="match status" value="1"/>
</dbReference>
<dbReference type="EMBL" id="KB206483">
    <property type="protein sequence ID" value="ELP90879.1"/>
    <property type="molecule type" value="Genomic_DNA"/>
</dbReference>
<dbReference type="KEGG" id="eiv:EIN_359720"/>
<dbReference type="InterPro" id="IPR029052">
    <property type="entry name" value="Metallo-depent_PP-like"/>
</dbReference>
<evidence type="ECO:0000259" key="3">
    <source>
        <dbReference type="PROSITE" id="PS00125"/>
    </source>
</evidence>
<feature type="compositionally biased region" description="Polar residues" evidence="2">
    <location>
        <begin position="366"/>
        <end position="376"/>
    </location>
</feature>
<sequence length="456" mass="52200">MLKVHQELNFTPTNGTYDLQALRWHFSYGGVLTIPSVEKIIQKAKEILVFQNNVVDVTGDAIVFGDLHGNYFDFITELDDVEYMKDKSTFIFLGDYVDRGSFSCEIIITVLCLLINNPTRVVLLRGNHECLRTSTVYGFMRECSWKYSESLYIKFALLFQTLPLASLLHTKSGVYFLSHGGFSQWCMDITSINKIPRRLEPEDNTDLLEMVWSDPLSDTLIENDKHLSEHWNTLRFMPNTVRKCGSYYGYNAVKEFLDAIGAKCLIREHECVKNGIATTFFGNTESTYPLCYTVFSSPNYIDKNKGAILLFMNEKIDVKRYSGGDVTLKYTPLLINGISYCNYVLCRTLDTLFKLLILDTFSSVDSDSDEQITSNPPIEESIAEQNSKKKKRRNNSLTQVNCKEKKKKLSCSIACENPTMHNLMIAEEDIAPQKCEKTMRVVNKVQEIRLESHETN</sequence>
<dbReference type="RefSeq" id="XP_004257650.1">
    <property type="nucleotide sequence ID" value="XM_004257602.1"/>
</dbReference>
<feature type="region of interest" description="Disordered" evidence="2">
    <location>
        <begin position="366"/>
        <end position="397"/>
    </location>
</feature>
<dbReference type="InterPro" id="IPR004843">
    <property type="entry name" value="Calcineurin-like_PHP"/>
</dbReference>
<evidence type="ECO:0000313" key="4">
    <source>
        <dbReference type="EMBL" id="ELP90879.1"/>
    </source>
</evidence>
<name>A0A0A1UDQ1_ENTIV</name>
<dbReference type="InterPro" id="IPR043360">
    <property type="entry name" value="PP2B"/>
</dbReference>
<dbReference type="GO" id="GO:0097720">
    <property type="term" value="P:calcineurin-mediated signaling"/>
    <property type="evidence" value="ECO:0007669"/>
    <property type="project" value="InterPro"/>
</dbReference>
<dbReference type="VEuPathDB" id="AmoebaDB:EIN_359720"/>
<keyword evidence="5" id="KW-1185">Reference proteome</keyword>
<evidence type="ECO:0000313" key="5">
    <source>
        <dbReference type="Proteomes" id="UP000014680"/>
    </source>
</evidence>
<dbReference type="GeneID" id="14889910"/>
<organism evidence="4 5">
    <name type="scientific">Entamoeba invadens IP1</name>
    <dbReference type="NCBI Taxonomy" id="370355"/>
    <lineage>
        <taxon>Eukaryota</taxon>
        <taxon>Amoebozoa</taxon>
        <taxon>Evosea</taxon>
        <taxon>Archamoebae</taxon>
        <taxon>Mastigamoebida</taxon>
        <taxon>Entamoebidae</taxon>
        <taxon>Entamoeba</taxon>
    </lineage>
</organism>
<dbReference type="SUPFAM" id="SSF56300">
    <property type="entry name" value="Metallo-dependent phosphatases"/>
    <property type="match status" value="1"/>
</dbReference>
<comment type="similarity">
    <text evidence="1">Belongs to the PPP phosphatase family.</text>
</comment>
<dbReference type="Proteomes" id="UP000014680">
    <property type="component" value="Unassembled WGS sequence"/>
</dbReference>
<dbReference type="InterPro" id="IPR006186">
    <property type="entry name" value="Ser/Thr-sp_prot-phosphatase"/>
</dbReference>
<dbReference type="EC" id="3.1.3.16" evidence="1"/>
<gene>
    <name evidence="4" type="ORF">EIN_359720</name>
</gene>
<keyword evidence="1 4" id="KW-0378">Hydrolase</keyword>
<dbReference type="Pfam" id="PF00149">
    <property type="entry name" value="Metallophos"/>
    <property type="match status" value="1"/>
</dbReference>
<reference evidence="4 5" key="1">
    <citation type="submission" date="2012-10" db="EMBL/GenBank/DDBJ databases">
        <authorList>
            <person name="Zafar N."/>
            <person name="Inman J."/>
            <person name="Hall N."/>
            <person name="Lorenzi H."/>
            <person name="Caler E."/>
        </authorList>
    </citation>
    <scope>NUCLEOTIDE SEQUENCE [LARGE SCALE GENOMIC DNA]</scope>
    <source>
        <strain evidence="4 5">IP1</strain>
    </source>
</reference>
<evidence type="ECO:0000256" key="2">
    <source>
        <dbReference type="SAM" id="MobiDB-lite"/>
    </source>
</evidence>
<accession>A0A0A1UDQ1</accession>
<protein>
    <recommendedName>
        <fullName evidence="1">Serine/threonine-protein phosphatase</fullName>
        <ecNumber evidence="1">3.1.3.16</ecNumber>
    </recommendedName>
</protein>
<feature type="domain" description="Serine/threonine specific protein phosphatases" evidence="3">
    <location>
        <begin position="124"/>
        <end position="129"/>
    </location>
</feature>
<dbReference type="PANTHER" id="PTHR45673">
    <property type="entry name" value="SERINE/THREONINE-PROTEIN PHOSPHATASE 2B CATALYTIC SUBUNIT 1-RELATED"/>
    <property type="match status" value="1"/>
</dbReference>
<dbReference type="AlphaFoldDB" id="A0A0A1UDQ1"/>
<proteinExistence type="inferred from homology"/>
<dbReference type="Gene3D" id="3.60.21.10">
    <property type="match status" value="1"/>
</dbReference>